<dbReference type="Pfam" id="PF25068">
    <property type="entry name" value="ARM_TT21_4th"/>
    <property type="match status" value="1"/>
</dbReference>
<dbReference type="Pfam" id="PF25062">
    <property type="entry name" value="ARM_TT21_N"/>
    <property type="match status" value="1"/>
</dbReference>
<dbReference type="Gene3D" id="1.25.40.10">
    <property type="entry name" value="Tetratricopeptide repeat domain"/>
    <property type="match status" value="8"/>
</dbReference>
<dbReference type="Proteomes" id="UP000276133">
    <property type="component" value="Unassembled WGS sequence"/>
</dbReference>
<feature type="domain" description="Tetratricopeptide repeat protein 21A/21B C-terminal ARM" evidence="7">
    <location>
        <begin position="1086"/>
        <end position="1292"/>
    </location>
</feature>
<dbReference type="Pfam" id="PF25064">
    <property type="entry name" value="ARM_TT21_5th"/>
    <property type="match status" value="1"/>
</dbReference>
<feature type="domain" description="Tetratricopeptide repeat protein 21A/21B fifth ARM repeats" evidence="8">
    <location>
        <begin position="948"/>
        <end position="1060"/>
    </location>
</feature>
<evidence type="ECO:0000313" key="11">
    <source>
        <dbReference type="Proteomes" id="UP000276133"/>
    </source>
</evidence>
<dbReference type="InterPro" id="IPR056832">
    <property type="entry name" value="ARM_TT21_2nd"/>
</dbReference>
<name>A0A3M7T673_BRAPC</name>
<reference evidence="10 11" key="1">
    <citation type="journal article" date="2018" name="Sci. Rep.">
        <title>Genomic signatures of local adaptation to the degree of environmental predictability in rotifers.</title>
        <authorList>
            <person name="Franch-Gras L."/>
            <person name="Hahn C."/>
            <person name="Garcia-Roger E.M."/>
            <person name="Carmona M.J."/>
            <person name="Serra M."/>
            <person name="Gomez A."/>
        </authorList>
    </citation>
    <scope>NUCLEOTIDE SEQUENCE [LARGE SCALE GENOMIC DNA]</scope>
    <source>
        <strain evidence="10">HYR1</strain>
    </source>
</reference>
<dbReference type="SUPFAM" id="SSF48452">
    <property type="entry name" value="TPR-like"/>
    <property type="match status" value="5"/>
</dbReference>
<evidence type="ECO:0000313" key="10">
    <source>
        <dbReference type="EMBL" id="RNA43536.1"/>
    </source>
</evidence>
<gene>
    <name evidence="10" type="ORF">BpHYR1_044646</name>
</gene>
<dbReference type="PANTHER" id="PTHR14699:SF0">
    <property type="entry name" value="TETRATRICOPEPTIDE REPEAT PROTEIN 21 HOMOLOG"/>
    <property type="match status" value="1"/>
</dbReference>
<dbReference type="InterPro" id="IPR056836">
    <property type="entry name" value="ARM_TT21_4th"/>
</dbReference>
<sequence length="1297" mass="149431">MSENDPVLTCQILYYIREGYYNTAVKAISIALRSYINDNILKYYYSIALMLQDRNYEAVKELESLKSREYIALGSMIALVYAHKKFQSQDREAIAELDAKIKESRRKADEKSLYYAGYFWYCVNRPDKAKEYIDRGLKQNDSFCENLCVRGWIEILTDPKKALIYFEKSLSVDSKFFDAMLGMSKGKELLNQFSQALDCVNRILVNNPNLVGIVVEKMKLQLCSQDWDQCNEVSLRALSLDNECLEAFRYQILELLCRDGRYSDAADGIDNLLRKIEKNEPSSHGLYYDYSKVFARVCGRSGIVLRETEKYLEKAIQLDNENMAYLIELGAQKTAQEKFKDAIKCFNAVLKKDESNISALLGKLRCQMCEENLEDVGQQLEFLGETMENINTFPEYPYLKAIYNKKRNNIEKNVKLIDESITTHFKALKGLPLGKSYFYNLNPDFVLELVKEYMAFAPSSPLEDGQPVNSILKKCGAILEPLTKAVPGLIHGIYFLAKVKYISGDVDPAKVNLQRILDKDPSYSDAHILMAQIHLRNNDFKAANQSLEYGLSYNFSIKNHPTYHLIKARIYKQQGNNQDALKTLVLAMQLPGVKNQSKNENEISIQDRASVYLELSEMYLLNKLQHEATKIIQDAINEFKGTSEETRISVANVDLLLNRGDVDNALAILKKIEPSQPYYVEAREKMAKIYLNNRKDKRLYIATYKELVEKFQNPSTFILLGDAYMDVVEPEKAVEVYETALVKNPKDAGLARKIGQALIKSHQYTKAISYYTAALKSGHQNLLRFDLAELFNKLNQLDNAEKVISEALAEINADPEYLTMVSKCYLLAYEINLKRNRTDLLLTSLDKAKEFQLKAIKRAQVENPDIVDELKKNLVRVQKKFFEHHAESKDYNSAEKALKEAILQDENDKEAQLMLAEHYLKTENLETCAQLCHHLIKTTSDPDVEILAILANLSFKKGDVEAGTSHFKALFEKKPDHYDALCSMIKFLYRAGKIEDAKEFFDKIDKEFPKAPTEPGYNYAMGIFYQLSSKPIEALRYLNKCRGDKMYGKIASLVMAELCLNPDNEIRFEENWRKNGLNQVKTSQETAIRLLQTSQEKPNDMKLKIMENYCIMHSNDKASLEKALENFVQLENTHKDHPSVLKGIAECYMLLRQVPKARNYLKRAWTIQWNTEDADDLEKCWLLLAATYMSNGKYDQAQECCKKCLDYNKSCPKAYEFMGTILEREAAYKDASDCYYKAWTFGNKNQPNVGFKLAFNYLKDKKYIQAIDIAHYVMEKFPDFPKMRKEILEKARQSYRT</sequence>
<dbReference type="OrthoDB" id="10259630at2759"/>
<evidence type="ECO:0000256" key="1">
    <source>
        <dbReference type="ARBA" id="ARBA00010935"/>
    </source>
</evidence>
<dbReference type="GO" id="GO:0005929">
    <property type="term" value="C:cilium"/>
    <property type="evidence" value="ECO:0007669"/>
    <property type="project" value="GOC"/>
</dbReference>
<evidence type="ECO:0000256" key="2">
    <source>
        <dbReference type="ARBA" id="ARBA00022737"/>
    </source>
</evidence>
<protein>
    <submittedName>
        <fullName evidence="10">Tetratricopeptide repeat 21B</fullName>
    </submittedName>
</protein>
<evidence type="ECO:0000259" key="6">
    <source>
        <dbReference type="Pfam" id="PF25062"/>
    </source>
</evidence>
<dbReference type="GO" id="GO:0035721">
    <property type="term" value="P:intraciliary retrograde transport"/>
    <property type="evidence" value="ECO:0007669"/>
    <property type="project" value="TreeGrafter"/>
</dbReference>
<comment type="similarity">
    <text evidence="1">Belongs to the TTC21 family.</text>
</comment>
<dbReference type="FunFam" id="1.25.40.10:FF:000197">
    <property type="entry name" value="Tetratricopeptide repeat domain 21B"/>
    <property type="match status" value="1"/>
</dbReference>
<keyword evidence="2" id="KW-0677">Repeat</keyword>
<accession>A0A3M7T673</accession>
<dbReference type="InterPro" id="IPR056835">
    <property type="entry name" value="ARM_TT21_5th"/>
</dbReference>
<dbReference type="EMBL" id="REGN01000215">
    <property type="protein sequence ID" value="RNA43536.1"/>
    <property type="molecule type" value="Genomic_DNA"/>
</dbReference>
<evidence type="ECO:0000259" key="8">
    <source>
        <dbReference type="Pfam" id="PF25064"/>
    </source>
</evidence>
<feature type="domain" description="Tetratricopeptide repeat protein 21A/21B second ARM" evidence="5">
    <location>
        <begin position="269"/>
        <end position="537"/>
    </location>
</feature>
<evidence type="ECO:0000259" key="7">
    <source>
        <dbReference type="Pfam" id="PF25063"/>
    </source>
</evidence>
<evidence type="ECO:0000256" key="4">
    <source>
        <dbReference type="PROSITE-ProRule" id="PRU00339"/>
    </source>
</evidence>
<dbReference type="SMART" id="SM00028">
    <property type="entry name" value="TPR"/>
    <property type="match status" value="14"/>
</dbReference>
<dbReference type="Pfam" id="PF25058">
    <property type="entry name" value="ARM_TT21"/>
    <property type="match status" value="1"/>
</dbReference>
<dbReference type="InterPro" id="IPR056834">
    <property type="entry name" value="ARM_TT21_C"/>
</dbReference>
<dbReference type="InterPro" id="IPR056833">
    <property type="entry name" value="ARM_TT21_N"/>
</dbReference>
<dbReference type="GO" id="GO:0061512">
    <property type="term" value="P:protein localization to cilium"/>
    <property type="evidence" value="ECO:0007669"/>
    <property type="project" value="TreeGrafter"/>
</dbReference>
<dbReference type="InterPro" id="IPR011990">
    <property type="entry name" value="TPR-like_helical_dom_sf"/>
</dbReference>
<feature type="domain" description="Tetratricopeptide repeat protein 21A/21B fourth ARM" evidence="9">
    <location>
        <begin position="750"/>
        <end position="902"/>
    </location>
</feature>
<dbReference type="Pfam" id="PF25063">
    <property type="entry name" value="ARM_TT21_C"/>
    <property type="match status" value="1"/>
</dbReference>
<dbReference type="STRING" id="10195.A0A3M7T673"/>
<dbReference type="InterPro" id="IPR040364">
    <property type="entry name" value="TTC21A/TTC21B"/>
</dbReference>
<dbReference type="Pfam" id="PF25060">
    <property type="entry name" value="ARM_TT21_2nd"/>
    <property type="match status" value="1"/>
</dbReference>
<organism evidence="10 11">
    <name type="scientific">Brachionus plicatilis</name>
    <name type="common">Marine rotifer</name>
    <name type="synonym">Brachionus muelleri</name>
    <dbReference type="NCBI Taxonomy" id="10195"/>
    <lineage>
        <taxon>Eukaryota</taxon>
        <taxon>Metazoa</taxon>
        <taxon>Spiralia</taxon>
        <taxon>Gnathifera</taxon>
        <taxon>Rotifera</taxon>
        <taxon>Eurotatoria</taxon>
        <taxon>Monogononta</taxon>
        <taxon>Pseudotrocha</taxon>
        <taxon>Ploima</taxon>
        <taxon>Brachionidae</taxon>
        <taxon>Brachionus</taxon>
    </lineage>
</organism>
<dbReference type="InterPro" id="IPR019734">
    <property type="entry name" value="TPR_rpt"/>
</dbReference>
<dbReference type="FunFam" id="1.25.40.10:FF:000219">
    <property type="entry name" value="Tetratricopeptide repeat domain 21B"/>
    <property type="match status" value="1"/>
</dbReference>
<keyword evidence="11" id="KW-1185">Reference proteome</keyword>
<proteinExistence type="inferred from homology"/>
<feature type="repeat" description="TPR" evidence="4">
    <location>
        <begin position="714"/>
        <end position="747"/>
    </location>
</feature>
<comment type="caution">
    <text evidence="10">The sequence shown here is derived from an EMBL/GenBank/DDBJ whole genome shotgun (WGS) entry which is preliminary data.</text>
</comment>
<dbReference type="GO" id="GO:0030991">
    <property type="term" value="C:intraciliary transport particle A"/>
    <property type="evidence" value="ECO:0007669"/>
    <property type="project" value="TreeGrafter"/>
</dbReference>
<feature type="domain" description="Tetratricopeptide repeat protein 21A/21B N-terminal ARM repeat" evidence="6">
    <location>
        <begin position="12"/>
        <end position="230"/>
    </location>
</feature>
<keyword evidence="3 4" id="KW-0802">TPR repeat</keyword>
<evidence type="ECO:0000256" key="3">
    <source>
        <dbReference type="ARBA" id="ARBA00022803"/>
    </source>
</evidence>
<dbReference type="PROSITE" id="PS50005">
    <property type="entry name" value="TPR"/>
    <property type="match status" value="1"/>
</dbReference>
<evidence type="ECO:0000259" key="5">
    <source>
        <dbReference type="Pfam" id="PF25060"/>
    </source>
</evidence>
<dbReference type="PANTHER" id="PTHR14699">
    <property type="entry name" value="STI2 PROTEIN-RELATED"/>
    <property type="match status" value="1"/>
</dbReference>
<evidence type="ECO:0000259" key="9">
    <source>
        <dbReference type="Pfam" id="PF25068"/>
    </source>
</evidence>